<evidence type="ECO:0000256" key="3">
    <source>
        <dbReference type="ARBA" id="ARBA00022679"/>
    </source>
</evidence>
<keyword evidence="2" id="KW-0032">Aminotransferase</keyword>
<sequence>MVFDHLYADRAKLMKTSEIREFFKLTEQPDVMSFAGGFPSAEFFPMDKVNEVMQDLIREEGKCALQYGPTEGNQELREYLAQKMTREGIKADVDHILITNGSQQGMDLLSKVFLNPGDLVLVEEPGYVGGLGAIYNYQGDRHSIPLDEDGFSLDVLTSRLVK</sequence>
<name>C0GJD7_DETAL</name>
<evidence type="ECO:0000313" key="7">
    <source>
        <dbReference type="Proteomes" id="UP000006443"/>
    </source>
</evidence>
<feature type="domain" description="Aminotransferase class I/classII large" evidence="5">
    <location>
        <begin position="47"/>
        <end position="155"/>
    </location>
</feature>
<comment type="caution">
    <text evidence="6">The sequence shown here is derived from an EMBL/GenBank/DDBJ whole genome shotgun (WGS) entry which is preliminary data.</text>
</comment>
<dbReference type="InterPro" id="IPR050859">
    <property type="entry name" value="Class-I_PLP-dep_aminotransf"/>
</dbReference>
<proteinExistence type="predicted"/>
<keyword evidence="4" id="KW-0663">Pyridoxal phosphate</keyword>
<keyword evidence="3" id="KW-0808">Transferase</keyword>
<evidence type="ECO:0000256" key="4">
    <source>
        <dbReference type="ARBA" id="ARBA00022898"/>
    </source>
</evidence>
<evidence type="ECO:0000259" key="5">
    <source>
        <dbReference type="Pfam" id="PF00155"/>
    </source>
</evidence>
<dbReference type="InterPro" id="IPR015421">
    <property type="entry name" value="PyrdxlP-dep_Trfase_major"/>
</dbReference>
<dbReference type="STRING" id="555088.DealDRAFT_2596"/>
<organism evidence="6 7">
    <name type="scientific">Dethiobacter alkaliphilus AHT 1</name>
    <dbReference type="NCBI Taxonomy" id="555088"/>
    <lineage>
        <taxon>Bacteria</taxon>
        <taxon>Bacillati</taxon>
        <taxon>Bacillota</taxon>
        <taxon>Dethiobacteria</taxon>
        <taxon>Dethiobacterales</taxon>
        <taxon>Dethiobacteraceae</taxon>
        <taxon>Dethiobacter</taxon>
    </lineage>
</organism>
<keyword evidence="7" id="KW-1185">Reference proteome</keyword>
<protein>
    <submittedName>
        <fullName evidence="6">Putative transcriptional regulator, GntR family</fullName>
    </submittedName>
</protein>
<dbReference type="InterPro" id="IPR004839">
    <property type="entry name" value="Aminotransferase_I/II_large"/>
</dbReference>
<dbReference type="AlphaFoldDB" id="C0GJD7"/>
<dbReference type="Proteomes" id="UP000006443">
    <property type="component" value="Unassembled WGS sequence"/>
</dbReference>
<dbReference type="PANTHER" id="PTHR42790">
    <property type="entry name" value="AMINOTRANSFERASE"/>
    <property type="match status" value="1"/>
</dbReference>
<dbReference type="GO" id="GO:0030170">
    <property type="term" value="F:pyridoxal phosphate binding"/>
    <property type="evidence" value="ECO:0007669"/>
    <property type="project" value="InterPro"/>
</dbReference>
<reference evidence="6 7" key="1">
    <citation type="submission" date="2009-02" db="EMBL/GenBank/DDBJ databases">
        <title>Sequencing of the draft genome and assembly of Dethiobacter alkaliphilus AHT 1.</title>
        <authorList>
            <consortium name="US DOE Joint Genome Institute (JGI-PGF)"/>
            <person name="Lucas S."/>
            <person name="Copeland A."/>
            <person name="Lapidus A."/>
            <person name="Glavina del Rio T."/>
            <person name="Dalin E."/>
            <person name="Tice H."/>
            <person name="Bruce D."/>
            <person name="Goodwin L."/>
            <person name="Pitluck S."/>
            <person name="Larimer F."/>
            <person name="Land M.L."/>
            <person name="Hauser L."/>
            <person name="Muyzer G."/>
        </authorList>
    </citation>
    <scope>NUCLEOTIDE SEQUENCE [LARGE SCALE GENOMIC DNA]</scope>
    <source>
        <strain evidence="6 7">AHT 1</strain>
    </source>
</reference>
<dbReference type="InterPro" id="IPR015424">
    <property type="entry name" value="PyrdxlP-dep_Trfase"/>
</dbReference>
<dbReference type="EMBL" id="ACJM01000016">
    <property type="protein sequence ID" value="EEG76484.1"/>
    <property type="molecule type" value="Genomic_DNA"/>
</dbReference>
<dbReference type="Gene3D" id="3.90.1150.10">
    <property type="entry name" value="Aspartate Aminotransferase, domain 1"/>
    <property type="match status" value="1"/>
</dbReference>
<dbReference type="InterPro" id="IPR015422">
    <property type="entry name" value="PyrdxlP-dep_Trfase_small"/>
</dbReference>
<dbReference type="Gene3D" id="3.40.640.10">
    <property type="entry name" value="Type I PLP-dependent aspartate aminotransferase-like (Major domain)"/>
    <property type="match status" value="1"/>
</dbReference>
<dbReference type="OrthoDB" id="9808770at2"/>
<dbReference type="PANTHER" id="PTHR42790:SF19">
    <property type="entry name" value="KYNURENINE_ALPHA-AMINOADIPATE AMINOTRANSFERASE, MITOCHONDRIAL"/>
    <property type="match status" value="1"/>
</dbReference>
<evidence type="ECO:0000256" key="1">
    <source>
        <dbReference type="ARBA" id="ARBA00001933"/>
    </source>
</evidence>
<accession>C0GJD7</accession>
<evidence type="ECO:0000313" key="6">
    <source>
        <dbReference type="EMBL" id="EEG76484.1"/>
    </source>
</evidence>
<evidence type="ECO:0000256" key="2">
    <source>
        <dbReference type="ARBA" id="ARBA00022576"/>
    </source>
</evidence>
<comment type="cofactor">
    <cofactor evidence="1">
        <name>pyridoxal 5'-phosphate</name>
        <dbReference type="ChEBI" id="CHEBI:597326"/>
    </cofactor>
</comment>
<gene>
    <name evidence="6" type="ORF">DealDRAFT_2596</name>
</gene>
<dbReference type="GO" id="GO:0008483">
    <property type="term" value="F:transaminase activity"/>
    <property type="evidence" value="ECO:0007669"/>
    <property type="project" value="UniProtKB-KW"/>
</dbReference>
<dbReference type="RefSeq" id="WP_008518162.1">
    <property type="nucleotide sequence ID" value="NZ_ACJM01000016.1"/>
</dbReference>
<dbReference type="SUPFAM" id="SSF53383">
    <property type="entry name" value="PLP-dependent transferases"/>
    <property type="match status" value="1"/>
</dbReference>
<dbReference type="eggNOG" id="COG1167">
    <property type="taxonomic scope" value="Bacteria"/>
</dbReference>
<dbReference type="GO" id="GO:1901605">
    <property type="term" value="P:alpha-amino acid metabolic process"/>
    <property type="evidence" value="ECO:0007669"/>
    <property type="project" value="TreeGrafter"/>
</dbReference>
<dbReference type="Pfam" id="PF00155">
    <property type="entry name" value="Aminotran_1_2"/>
    <property type="match status" value="1"/>
</dbReference>